<proteinExistence type="inferred from homology"/>
<evidence type="ECO:0000313" key="5">
    <source>
        <dbReference type="EMBL" id="TDA39559.1"/>
    </source>
</evidence>
<dbReference type="Pfam" id="PF00294">
    <property type="entry name" value="PfkB"/>
    <property type="match status" value="1"/>
</dbReference>
<dbReference type="Gene3D" id="3.40.1190.20">
    <property type="match status" value="1"/>
</dbReference>
<feature type="domain" description="Carbohydrate kinase PfkB" evidence="4">
    <location>
        <begin position="2"/>
        <end position="267"/>
    </location>
</feature>
<evidence type="ECO:0000256" key="2">
    <source>
        <dbReference type="ARBA" id="ARBA00022679"/>
    </source>
</evidence>
<organism evidence="5 6">
    <name type="scientific">Thermoproteota archaeon</name>
    <dbReference type="NCBI Taxonomy" id="2056631"/>
    <lineage>
        <taxon>Archaea</taxon>
        <taxon>Thermoproteota</taxon>
    </lineage>
</organism>
<dbReference type="InterPro" id="IPR029056">
    <property type="entry name" value="Ribokinase-like"/>
</dbReference>
<evidence type="ECO:0000256" key="1">
    <source>
        <dbReference type="ARBA" id="ARBA00010688"/>
    </source>
</evidence>
<dbReference type="SUPFAM" id="SSF53613">
    <property type="entry name" value="Ribokinase-like"/>
    <property type="match status" value="1"/>
</dbReference>
<dbReference type="EMBL" id="QNVH01000010">
    <property type="protein sequence ID" value="TDA39559.1"/>
    <property type="molecule type" value="Genomic_DNA"/>
</dbReference>
<evidence type="ECO:0000313" key="6">
    <source>
        <dbReference type="Proteomes" id="UP000315399"/>
    </source>
</evidence>
<name>A0A523BF35_9CREN</name>
<evidence type="ECO:0000259" key="4">
    <source>
        <dbReference type="Pfam" id="PF00294"/>
    </source>
</evidence>
<dbReference type="Proteomes" id="UP000315399">
    <property type="component" value="Unassembled WGS sequence"/>
</dbReference>
<evidence type="ECO:0000256" key="3">
    <source>
        <dbReference type="ARBA" id="ARBA00022777"/>
    </source>
</evidence>
<keyword evidence="2" id="KW-0808">Transferase</keyword>
<sequence>MPEILFVGHISMDRIRNPRGEMFQPGGAALYAAMGARTICKDVAILSAVGEDYRFWEALSDIKGHIKTVKGKSTQFFITYDRYWNASYRRVFIGPGSKITTRDLASALKSGFKMVHLAPMNPPKVERMVRAIKEQNCNVTVSVNSAIHYLDESSNRRAVLNAASLSDIFILNERELHALTGTEVVSEAIRAIKTKTLVLTLGEMGTLIRSQEGIEFIPAMAAITKNAVDVTGAGDTWAGSFLAAYLRSGSWIKAVSFASVVSAIKCTGWNFEKIRNLSFKSVEEIYDLAIALKERGRQLTLTDLVKRSERWEAEG</sequence>
<dbReference type="PANTHER" id="PTHR43085">
    <property type="entry name" value="HEXOKINASE FAMILY MEMBER"/>
    <property type="match status" value="1"/>
</dbReference>
<dbReference type="GO" id="GO:0016301">
    <property type="term" value="F:kinase activity"/>
    <property type="evidence" value="ECO:0007669"/>
    <property type="project" value="UniProtKB-KW"/>
</dbReference>
<dbReference type="PANTHER" id="PTHR43085:SF57">
    <property type="entry name" value="CARBOHYDRATE KINASE PFKB DOMAIN-CONTAINING PROTEIN"/>
    <property type="match status" value="1"/>
</dbReference>
<dbReference type="InterPro" id="IPR050306">
    <property type="entry name" value="PfkB_Carbo_kinase"/>
</dbReference>
<comment type="similarity">
    <text evidence="1">Belongs to the carbohydrate kinase PfkB family.</text>
</comment>
<keyword evidence="3" id="KW-0418">Kinase</keyword>
<dbReference type="InterPro" id="IPR011611">
    <property type="entry name" value="PfkB_dom"/>
</dbReference>
<protein>
    <recommendedName>
        <fullName evidence="4">Carbohydrate kinase PfkB domain-containing protein</fullName>
    </recommendedName>
</protein>
<comment type="caution">
    <text evidence="5">The sequence shown here is derived from an EMBL/GenBank/DDBJ whole genome shotgun (WGS) entry which is preliminary data.</text>
</comment>
<gene>
    <name evidence="5" type="ORF">DSO08_01835</name>
</gene>
<reference evidence="5 6" key="1">
    <citation type="journal article" date="2019" name="Nat. Microbiol.">
        <title>Expanding anaerobic alkane metabolism in the domain of Archaea.</title>
        <authorList>
            <person name="Wang Y."/>
            <person name="Wegener G."/>
            <person name="Hou J."/>
            <person name="Wang F."/>
            <person name="Xiao X."/>
        </authorList>
    </citation>
    <scope>NUCLEOTIDE SEQUENCE [LARGE SCALE GENOMIC DNA]</scope>
    <source>
        <strain evidence="5">WYZ-LMO10</strain>
    </source>
</reference>
<dbReference type="AlphaFoldDB" id="A0A523BF35"/>
<accession>A0A523BF35</accession>